<organism evidence="2">
    <name type="scientific">Oryza nivara</name>
    <name type="common">Indian wild rice</name>
    <name type="synonym">Oryza sativa f. spontanea</name>
    <dbReference type="NCBI Taxonomy" id="4536"/>
    <lineage>
        <taxon>Eukaryota</taxon>
        <taxon>Viridiplantae</taxon>
        <taxon>Streptophyta</taxon>
        <taxon>Embryophyta</taxon>
        <taxon>Tracheophyta</taxon>
        <taxon>Spermatophyta</taxon>
        <taxon>Magnoliopsida</taxon>
        <taxon>Liliopsida</taxon>
        <taxon>Poales</taxon>
        <taxon>Poaceae</taxon>
        <taxon>BOP clade</taxon>
        <taxon>Oryzoideae</taxon>
        <taxon>Oryzeae</taxon>
        <taxon>Oryzinae</taxon>
        <taxon>Oryza</taxon>
    </lineage>
</organism>
<keyword evidence="3" id="KW-1185">Reference proteome</keyword>
<proteinExistence type="predicted"/>
<reference evidence="2" key="1">
    <citation type="submission" date="2015-04" db="UniProtKB">
        <authorList>
            <consortium name="EnsemblPlants"/>
        </authorList>
    </citation>
    <scope>IDENTIFICATION</scope>
    <source>
        <strain evidence="2">SL10</strain>
    </source>
</reference>
<evidence type="ECO:0000313" key="2">
    <source>
        <dbReference type="EnsemblPlants" id="ONIVA11G12900.1"/>
    </source>
</evidence>
<sequence>MAAESAWDPHVSLLFLSPLSYPFLFSLSLFSSSGQAGAAGRRVGRRLTGRGGRGGPAAGNVAAETTWDQGSKVAAAAMTREQGRGVGDGEGSKAVAAAASIAQAQRRALATDDGKTVFLFSTSPQTFLRDQRLVTRRRWRRRRRRRGGDCRHDLALLDKFLFNVDFTSGSDFRWWRRPMSGERSGGRSKKDIARLAASMRRVGRGAEVEMDVTAVLNRPINQAAADADCQLRVNSFPRPPPAPRRRPSLQAAATPPLSAAGAPGRAPPPGC</sequence>
<dbReference type="HOGENOM" id="CLU_1028119_0_0_1"/>
<dbReference type="AlphaFoldDB" id="A0A0E0J1W1"/>
<feature type="region of interest" description="Disordered" evidence="1">
    <location>
        <begin position="41"/>
        <end position="61"/>
    </location>
</feature>
<dbReference type="EnsemblPlants" id="ONIVA11G12900.1">
    <property type="protein sequence ID" value="ONIVA11G12900.1"/>
    <property type="gene ID" value="ONIVA11G12900"/>
</dbReference>
<feature type="compositionally biased region" description="Low complexity" evidence="1">
    <location>
        <begin position="248"/>
        <end position="264"/>
    </location>
</feature>
<name>A0A0E0J1W1_ORYNI</name>
<dbReference type="Gramene" id="ONIVA11G12900.1">
    <property type="protein sequence ID" value="ONIVA11G12900.1"/>
    <property type="gene ID" value="ONIVA11G12900"/>
</dbReference>
<evidence type="ECO:0000256" key="1">
    <source>
        <dbReference type="SAM" id="MobiDB-lite"/>
    </source>
</evidence>
<dbReference type="STRING" id="4536.A0A0E0J1W1"/>
<reference evidence="2" key="2">
    <citation type="submission" date="2018-04" db="EMBL/GenBank/DDBJ databases">
        <title>OnivRS2 (Oryza nivara Reference Sequence Version 2).</title>
        <authorList>
            <person name="Zhang J."/>
            <person name="Kudrna D."/>
            <person name="Lee S."/>
            <person name="Talag J."/>
            <person name="Rajasekar S."/>
            <person name="Welchert J."/>
            <person name="Hsing Y.-I."/>
            <person name="Wing R.A."/>
        </authorList>
    </citation>
    <scope>NUCLEOTIDE SEQUENCE [LARGE SCALE GENOMIC DNA]</scope>
    <source>
        <strain evidence="2">SL10</strain>
    </source>
</reference>
<dbReference type="Proteomes" id="UP000006591">
    <property type="component" value="Chromosome 11"/>
</dbReference>
<evidence type="ECO:0000313" key="3">
    <source>
        <dbReference type="Proteomes" id="UP000006591"/>
    </source>
</evidence>
<accession>A0A0E0J1W1</accession>
<protein>
    <submittedName>
        <fullName evidence="2">Uncharacterized protein</fullName>
    </submittedName>
</protein>
<feature type="region of interest" description="Disordered" evidence="1">
    <location>
        <begin position="231"/>
        <end position="271"/>
    </location>
</feature>